<keyword evidence="4" id="KW-1185">Reference proteome</keyword>
<comment type="caution">
    <text evidence="3">The sequence shown here is derived from an EMBL/GenBank/DDBJ whole genome shotgun (WGS) entry which is preliminary data.</text>
</comment>
<proteinExistence type="predicted"/>
<organism evidence="3 4">
    <name type="scientific">Zooshikella harenae</name>
    <dbReference type="NCBI Taxonomy" id="2827238"/>
    <lineage>
        <taxon>Bacteria</taxon>
        <taxon>Pseudomonadati</taxon>
        <taxon>Pseudomonadota</taxon>
        <taxon>Gammaproteobacteria</taxon>
        <taxon>Oceanospirillales</taxon>
        <taxon>Zooshikellaceae</taxon>
        <taxon>Zooshikella</taxon>
    </lineage>
</organism>
<protein>
    <submittedName>
        <fullName evidence="3">Uncharacterized protein</fullName>
    </submittedName>
</protein>
<keyword evidence="2" id="KW-0812">Transmembrane</keyword>
<sequence>MVVEEYILYAALGVFGLSLPFLYYFIWRQNGWSLLKCLVVPVLALEYVWHHWDRLRVIMLVQGISLITAAVALHNMQFTNPAKYSSLIEPLQEWLVEPNNEPGPLLAPVKDWQAERQQALLHLPMMGTLDNEPFTPNYIEWRKGQLVIAERQQVNDIVPIRELRITFPDSTLTMGQMLDIHDYPLVFSQLTRPNNAKRPSLKDHLAKPQSFILHVTPRFVSLDLRLNKQTRLRGTLPWSQNSNQLPGEQPLLTMSPLEK</sequence>
<evidence type="ECO:0000256" key="2">
    <source>
        <dbReference type="SAM" id="Phobius"/>
    </source>
</evidence>
<keyword evidence="2" id="KW-1133">Transmembrane helix</keyword>
<feature type="compositionally biased region" description="Polar residues" evidence="1">
    <location>
        <begin position="237"/>
        <end position="246"/>
    </location>
</feature>
<evidence type="ECO:0000313" key="3">
    <source>
        <dbReference type="EMBL" id="MBU2711047.1"/>
    </source>
</evidence>
<feature type="transmembrane region" description="Helical" evidence="2">
    <location>
        <begin position="55"/>
        <end position="73"/>
    </location>
</feature>
<dbReference type="RefSeq" id="WP_215819212.1">
    <property type="nucleotide sequence ID" value="NZ_JAGSOY010000014.1"/>
</dbReference>
<feature type="region of interest" description="Disordered" evidence="1">
    <location>
        <begin position="235"/>
        <end position="259"/>
    </location>
</feature>
<keyword evidence="2" id="KW-0472">Membrane</keyword>
<dbReference type="Proteomes" id="UP000690515">
    <property type="component" value="Unassembled WGS sequence"/>
</dbReference>
<evidence type="ECO:0000313" key="4">
    <source>
        <dbReference type="Proteomes" id="UP000690515"/>
    </source>
</evidence>
<reference evidence="3 4" key="1">
    <citation type="submission" date="2021-04" db="EMBL/GenBank/DDBJ databases">
        <authorList>
            <person name="Pira H."/>
            <person name="Risdian C."/>
            <person name="Wink J."/>
        </authorList>
    </citation>
    <scope>NUCLEOTIDE SEQUENCE [LARGE SCALE GENOMIC DNA]</scope>
    <source>
        <strain evidence="3 4">WH53</strain>
    </source>
</reference>
<feature type="transmembrane region" description="Helical" evidence="2">
    <location>
        <begin position="6"/>
        <end position="26"/>
    </location>
</feature>
<accession>A0ABS5ZAF4</accession>
<gene>
    <name evidence="3" type="ORF">KCG35_08245</name>
</gene>
<evidence type="ECO:0000256" key="1">
    <source>
        <dbReference type="SAM" id="MobiDB-lite"/>
    </source>
</evidence>
<dbReference type="EMBL" id="JAGSOY010000014">
    <property type="protein sequence ID" value="MBU2711047.1"/>
    <property type="molecule type" value="Genomic_DNA"/>
</dbReference>
<name>A0ABS5ZAF4_9GAMM</name>